<dbReference type="InterPro" id="IPR027417">
    <property type="entry name" value="P-loop_NTPase"/>
</dbReference>
<organism evidence="2 3">
    <name type="scientific">Mytilus edulis</name>
    <name type="common">Blue mussel</name>
    <dbReference type="NCBI Taxonomy" id="6550"/>
    <lineage>
        <taxon>Eukaryota</taxon>
        <taxon>Metazoa</taxon>
        <taxon>Spiralia</taxon>
        <taxon>Lophotrochozoa</taxon>
        <taxon>Mollusca</taxon>
        <taxon>Bivalvia</taxon>
        <taxon>Autobranchia</taxon>
        <taxon>Pteriomorphia</taxon>
        <taxon>Mytilida</taxon>
        <taxon>Mytiloidea</taxon>
        <taxon>Mytilidae</taxon>
        <taxon>Mytilinae</taxon>
        <taxon>Mytilus</taxon>
    </lineage>
</organism>
<protein>
    <recommendedName>
        <fullName evidence="1">VLIG-type G domain-containing protein</fullName>
    </recommendedName>
</protein>
<dbReference type="PANTHER" id="PTHR14819">
    <property type="entry name" value="GTP-BINDING"/>
    <property type="match status" value="1"/>
</dbReference>
<comment type="caution">
    <text evidence="2">The sequence shown here is derived from an EMBL/GenBank/DDBJ whole genome shotgun (WGS) entry which is preliminary data.</text>
</comment>
<proteinExistence type="predicted"/>
<dbReference type="InterPro" id="IPR030383">
    <property type="entry name" value="G_VLIG_dom"/>
</dbReference>
<dbReference type="PANTHER" id="PTHR14819:SF25">
    <property type="entry name" value="CHROMOSOME UNDETERMINED SCAFFOLD_52, WHOLE GENOME SHOTGUN SEQUENCE"/>
    <property type="match status" value="1"/>
</dbReference>
<name>A0A8S3UY79_MYTED</name>
<dbReference type="SUPFAM" id="SSF52540">
    <property type="entry name" value="P-loop containing nucleoside triphosphate hydrolases"/>
    <property type="match status" value="1"/>
</dbReference>
<dbReference type="GO" id="GO:0003924">
    <property type="term" value="F:GTPase activity"/>
    <property type="evidence" value="ECO:0007669"/>
    <property type="project" value="InterPro"/>
</dbReference>
<dbReference type="Pfam" id="PF25683">
    <property type="entry name" value="URGCP_GTPase"/>
    <property type="match status" value="1"/>
</dbReference>
<feature type="domain" description="VLIG-type G" evidence="1">
    <location>
        <begin position="198"/>
        <end position="442"/>
    </location>
</feature>
<dbReference type="PROSITE" id="PS51717">
    <property type="entry name" value="G_VLIG"/>
    <property type="match status" value="1"/>
</dbReference>
<accession>A0A8S3UY79</accession>
<reference evidence="2" key="1">
    <citation type="submission" date="2021-03" db="EMBL/GenBank/DDBJ databases">
        <authorList>
            <person name="Bekaert M."/>
        </authorList>
    </citation>
    <scope>NUCLEOTIDE SEQUENCE</scope>
</reference>
<evidence type="ECO:0000313" key="3">
    <source>
        <dbReference type="Proteomes" id="UP000683360"/>
    </source>
</evidence>
<gene>
    <name evidence="2" type="ORF">MEDL_62218</name>
</gene>
<evidence type="ECO:0000259" key="1">
    <source>
        <dbReference type="PROSITE" id="PS51717"/>
    </source>
</evidence>
<evidence type="ECO:0000313" key="2">
    <source>
        <dbReference type="EMBL" id="CAG2250508.1"/>
    </source>
</evidence>
<keyword evidence="3" id="KW-1185">Reference proteome</keyword>
<dbReference type="Proteomes" id="UP000683360">
    <property type="component" value="Unassembled WGS sequence"/>
</dbReference>
<dbReference type="EMBL" id="CAJPWZ010003054">
    <property type="protein sequence ID" value="CAG2250508.1"/>
    <property type="molecule type" value="Genomic_DNA"/>
</dbReference>
<dbReference type="GO" id="GO:0005525">
    <property type="term" value="F:GTP binding"/>
    <property type="evidence" value="ECO:0007669"/>
    <property type="project" value="InterPro"/>
</dbReference>
<dbReference type="AlphaFoldDB" id="A0A8S3UY79"/>
<dbReference type="Gene3D" id="3.40.50.300">
    <property type="entry name" value="P-loop containing nucleotide triphosphate hydrolases"/>
    <property type="match status" value="1"/>
</dbReference>
<sequence>MKRLYKPSEYKTLQHKTELRHMISHLRIEQVKMMKDLHPLMCSFVKTILYYIQFDSKELINFAIWLKCYLEKLTREHIAASHAKYMTTLEKFHVAKQKNSNEVEGLKKDVDNNESDLLSASLGFEHFIREIAQVYEAILDHESRVSGETINNATWFPKVPANLLMAGFPFELMNGDLIHVPIVWVKAVLNELAALIGDKKCLIVSVVGIQSSGKSTLLNMMFGLQFPVGHGRITKGAFMQLIPVNDERLSFEIIVVIDTEGLRAPELGHENYQHDNEFATFIMGIADINIVNINGESQGEMNEVLQMVVHALLKMKTASDSLNLKQSCIFVHQNVKTDDGNNDALEYSLQRMINLLDEMTTEAADQLDISDIESFKQVIDFDKRHVWYLPNLYTGEHPITRVNPSYSRGIEKIKETILFEIATQRQAYFTLTDTNSRIEDIWNGILTEDFAFNFKNNLEAKAFTKLDSHYQELY</sequence>
<dbReference type="InterPro" id="IPR052986">
    <property type="entry name" value="VLIG_GTPase"/>
</dbReference>
<dbReference type="OrthoDB" id="10070673at2759"/>